<name>A0A433NLN4_CHLFR</name>
<feature type="region of interest" description="Disordered" evidence="1">
    <location>
        <begin position="110"/>
        <end position="138"/>
    </location>
</feature>
<gene>
    <name evidence="2" type="ORF">PCC6912_20870</name>
</gene>
<evidence type="ECO:0000313" key="3">
    <source>
        <dbReference type="Proteomes" id="UP000268857"/>
    </source>
</evidence>
<dbReference type="RefSeq" id="WP_016877450.1">
    <property type="nucleotide sequence ID" value="NZ_AJLN01000015.1"/>
</dbReference>
<dbReference type="OrthoDB" id="485093at2"/>
<dbReference type="Proteomes" id="UP000268857">
    <property type="component" value="Unassembled WGS sequence"/>
</dbReference>
<comment type="caution">
    <text evidence="2">The sequence shown here is derived from an EMBL/GenBank/DDBJ whole genome shotgun (WGS) entry which is preliminary data.</text>
</comment>
<reference evidence="2 3" key="1">
    <citation type="journal article" date="2019" name="Genome Biol. Evol.">
        <title>Day and night: Metabolic profiles and evolutionary relationships of six axenic non-marine cyanobacteria.</title>
        <authorList>
            <person name="Will S.E."/>
            <person name="Henke P."/>
            <person name="Boedeker C."/>
            <person name="Huang S."/>
            <person name="Brinkmann H."/>
            <person name="Rohde M."/>
            <person name="Jarek M."/>
            <person name="Friedl T."/>
            <person name="Seufert S."/>
            <person name="Schumacher M."/>
            <person name="Overmann J."/>
            <person name="Neumann-Schaal M."/>
            <person name="Petersen J."/>
        </authorList>
    </citation>
    <scope>NUCLEOTIDE SEQUENCE [LARGE SCALE GENOMIC DNA]</scope>
    <source>
        <strain evidence="2 3">PCC 6912</strain>
    </source>
</reference>
<dbReference type="STRING" id="211165.GCA_000317285_00113"/>
<proteinExistence type="predicted"/>
<evidence type="ECO:0000313" key="2">
    <source>
        <dbReference type="EMBL" id="RUR83844.1"/>
    </source>
</evidence>
<dbReference type="AlphaFoldDB" id="A0A433NLN4"/>
<organism evidence="2 3">
    <name type="scientific">Chlorogloeopsis fritschii PCC 6912</name>
    <dbReference type="NCBI Taxonomy" id="211165"/>
    <lineage>
        <taxon>Bacteria</taxon>
        <taxon>Bacillati</taxon>
        <taxon>Cyanobacteriota</taxon>
        <taxon>Cyanophyceae</taxon>
        <taxon>Nostocales</taxon>
        <taxon>Chlorogloeopsidaceae</taxon>
        <taxon>Chlorogloeopsis</taxon>
    </lineage>
</organism>
<evidence type="ECO:0000256" key="1">
    <source>
        <dbReference type="SAM" id="MobiDB-lite"/>
    </source>
</evidence>
<protein>
    <submittedName>
        <fullName evidence="2">Uncharacterized protein</fullName>
    </submittedName>
</protein>
<dbReference type="EMBL" id="RSCJ01000006">
    <property type="protein sequence ID" value="RUR83844.1"/>
    <property type="molecule type" value="Genomic_DNA"/>
</dbReference>
<sequence length="138" mass="15188">MIETNLTLTIENINETHDREGSLICHGVASFSYRGKDGMVVDEIPYRAKGTPAVDIKGSGENCQGIANGYIDLQINEQENYKEKVATLVIRGFIPTGKTLQELAHFGATQEKSPDFAQDLEENISSENNNNLGDEPPF</sequence>
<accession>A0A433NLN4</accession>
<keyword evidence="3" id="KW-1185">Reference proteome</keyword>